<protein>
    <recommendedName>
        <fullName evidence="3">Aspartyl/glutamyl-tRNA(Asn/Gln) amidotransferase subunit C</fullName>
    </recommendedName>
</protein>
<evidence type="ECO:0008006" key="3">
    <source>
        <dbReference type="Google" id="ProtNLM"/>
    </source>
</evidence>
<dbReference type="GO" id="GO:0006450">
    <property type="term" value="P:regulation of translational fidelity"/>
    <property type="evidence" value="ECO:0007669"/>
    <property type="project" value="InterPro"/>
</dbReference>
<gene>
    <name evidence="1" type="ORF">A3H51_00510</name>
</gene>
<organism evidence="1 2">
    <name type="scientific">Candidatus Spechtbacteria bacterium RIFCSPLOWO2_02_FULL_38_8</name>
    <dbReference type="NCBI Taxonomy" id="1802164"/>
    <lineage>
        <taxon>Bacteria</taxon>
        <taxon>Candidatus Spechtiibacteriota</taxon>
    </lineage>
</organism>
<dbReference type="AlphaFoldDB" id="A0A1G2HKA8"/>
<dbReference type="Pfam" id="PF02686">
    <property type="entry name" value="GatC"/>
    <property type="match status" value="1"/>
</dbReference>
<proteinExistence type="predicted"/>
<dbReference type="Proteomes" id="UP000178509">
    <property type="component" value="Unassembled WGS sequence"/>
</dbReference>
<dbReference type="EMBL" id="MHOJ01000006">
    <property type="protein sequence ID" value="OGZ62917.1"/>
    <property type="molecule type" value="Genomic_DNA"/>
</dbReference>
<dbReference type="SUPFAM" id="SSF141000">
    <property type="entry name" value="Glu-tRNAGln amidotransferase C subunit"/>
    <property type="match status" value="1"/>
</dbReference>
<reference evidence="1 2" key="1">
    <citation type="journal article" date="2016" name="Nat. Commun.">
        <title>Thousands of microbial genomes shed light on interconnected biogeochemical processes in an aquifer system.</title>
        <authorList>
            <person name="Anantharaman K."/>
            <person name="Brown C.T."/>
            <person name="Hug L.A."/>
            <person name="Sharon I."/>
            <person name="Castelle C.J."/>
            <person name="Probst A.J."/>
            <person name="Thomas B.C."/>
            <person name="Singh A."/>
            <person name="Wilkins M.J."/>
            <person name="Karaoz U."/>
            <person name="Brodie E.L."/>
            <person name="Williams K.H."/>
            <person name="Hubbard S.S."/>
            <person name="Banfield J.F."/>
        </authorList>
    </citation>
    <scope>NUCLEOTIDE SEQUENCE [LARGE SCALE GENOMIC DNA]</scope>
</reference>
<sequence length="104" mass="11899">MSKLLKQEVVRIAQLARLKISDKDSEYYSEELSAILSYINQLEKLDTQDIESTSNIGGLDSVTRKDEVYDEQHKRKVGISEVLMELVPFVKSGFTKVKSVFNKQ</sequence>
<dbReference type="STRING" id="1802164.A3H51_00510"/>
<dbReference type="InterPro" id="IPR003837">
    <property type="entry name" value="GatC"/>
</dbReference>
<dbReference type="Gene3D" id="1.10.20.60">
    <property type="entry name" value="Glu-tRNAGln amidotransferase C subunit, N-terminal domain"/>
    <property type="match status" value="1"/>
</dbReference>
<dbReference type="NCBIfam" id="TIGR00135">
    <property type="entry name" value="gatC"/>
    <property type="match status" value="1"/>
</dbReference>
<accession>A0A1G2HKA8</accession>
<evidence type="ECO:0000313" key="2">
    <source>
        <dbReference type="Proteomes" id="UP000178509"/>
    </source>
</evidence>
<comment type="caution">
    <text evidence="1">The sequence shown here is derived from an EMBL/GenBank/DDBJ whole genome shotgun (WGS) entry which is preliminary data.</text>
</comment>
<name>A0A1G2HKA8_9BACT</name>
<evidence type="ECO:0000313" key="1">
    <source>
        <dbReference type="EMBL" id="OGZ62917.1"/>
    </source>
</evidence>
<dbReference type="InterPro" id="IPR036113">
    <property type="entry name" value="Asp/Glu-ADT_sf_sub_c"/>
</dbReference>